<dbReference type="Pfam" id="PF00135">
    <property type="entry name" value="COesterase"/>
    <property type="match status" value="1"/>
</dbReference>
<dbReference type="PROSITE" id="PS00941">
    <property type="entry name" value="CARBOXYLESTERASE_B_2"/>
    <property type="match status" value="1"/>
</dbReference>
<evidence type="ECO:0000313" key="6">
    <source>
        <dbReference type="Proteomes" id="UP000521943"/>
    </source>
</evidence>
<dbReference type="Proteomes" id="UP000521943">
    <property type="component" value="Unassembled WGS sequence"/>
</dbReference>
<evidence type="ECO:0000313" key="5">
    <source>
        <dbReference type="EMBL" id="KAF6745951.1"/>
    </source>
</evidence>
<dbReference type="AlphaFoldDB" id="A0A8H6HHR4"/>
<dbReference type="InterPro" id="IPR029058">
    <property type="entry name" value="AB_hydrolase_fold"/>
</dbReference>
<proteinExistence type="inferred from homology"/>
<gene>
    <name evidence="5" type="ORF">DFP72DRAFT_639518</name>
</gene>
<accession>A0A8H6HHR4</accession>
<comment type="similarity">
    <text evidence="1 3">Belongs to the type-B carboxylesterase/lipase family.</text>
</comment>
<dbReference type="InterPro" id="IPR050309">
    <property type="entry name" value="Type-B_Carboxylest/Lipase"/>
</dbReference>
<keyword evidence="6" id="KW-1185">Reference proteome</keyword>
<dbReference type="PANTHER" id="PTHR11559">
    <property type="entry name" value="CARBOXYLESTERASE"/>
    <property type="match status" value="1"/>
</dbReference>
<dbReference type="SUPFAM" id="SSF53474">
    <property type="entry name" value="alpha/beta-Hydrolases"/>
    <property type="match status" value="1"/>
</dbReference>
<dbReference type="InterPro" id="IPR019819">
    <property type="entry name" value="Carboxylesterase_B_CS"/>
</dbReference>
<protein>
    <recommendedName>
        <fullName evidence="3">Carboxylic ester hydrolase</fullName>
        <ecNumber evidence="3">3.1.1.-</ecNumber>
    </recommendedName>
</protein>
<dbReference type="EMBL" id="JACGCI010000097">
    <property type="protein sequence ID" value="KAF6745951.1"/>
    <property type="molecule type" value="Genomic_DNA"/>
</dbReference>
<keyword evidence="3" id="KW-0732">Signal</keyword>
<feature type="signal peptide" evidence="3">
    <location>
        <begin position="1"/>
        <end position="17"/>
    </location>
</feature>
<reference evidence="5 6" key="1">
    <citation type="submission" date="2020-07" db="EMBL/GenBank/DDBJ databases">
        <title>Comparative genomics of pyrophilous fungi reveals a link between fire events and developmental genes.</title>
        <authorList>
            <consortium name="DOE Joint Genome Institute"/>
            <person name="Steindorff A.S."/>
            <person name="Carver A."/>
            <person name="Calhoun S."/>
            <person name="Stillman K."/>
            <person name="Liu H."/>
            <person name="Lipzen A."/>
            <person name="Pangilinan J."/>
            <person name="Labutti K."/>
            <person name="Bruns T.D."/>
            <person name="Grigoriev I.V."/>
        </authorList>
    </citation>
    <scope>NUCLEOTIDE SEQUENCE [LARGE SCALE GENOMIC DNA]</scope>
    <source>
        <strain evidence="5 6">CBS 144469</strain>
    </source>
</reference>
<evidence type="ECO:0000259" key="4">
    <source>
        <dbReference type="Pfam" id="PF00135"/>
    </source>
</evidence>
<evidence type="ECO:0000256" key="3">
    <source>
        <dbReference type="RuleBase" id="RU361235"/>
    </source>
</evidence>
<keyword evidence="2 3" id="KW-0378">Hydrolase</keyword>
<dbReference type="OrthoDB" id="408631at2759"/>
<dbReference type="InterPro" id="IPR019826">
    <property type="entry name" value="Carboxylesterase_B_AS"/>
</dbReference>
<feature type="domain" description="Carboxylesterase type B" evidence="4">
    <location>
        <begin position="19"/>
        <end position="532"/>
    </location>
</feature>
<name>A0A8H6HHR4_9AGAR</name>
<sequence length="542" mass="59497">MLKVVPFMLALAIGIQALPQVHVGKTTVTGRVVSDEVEFFGGLPYAQPPLGALRLRKPISKTQLGSLSYNASSHGNACLQPLRLPDPPPYSEDCLFVNIYRPKNTFSSANLPVLFWTYGGAFTIGASDQSDGNDIVAHSIARGTPIIYVNFNYRLGPLGFPQGQEADDHRALNLGSHDQIAALQWVQANIRNFGGDRRKVTIFGKSAGAILTSILWLNPQVEKLARAAIFESGAPNSPSTFPAARNEPVWQNFVRTVPSCANVSSSGHTFACLQKAPTEEIAAAVRQTSFLLDDLPLWAPTVDSREDVYPDYVSRLYAKGKFSHLPFITGTNRDEGTIFASQQALSEQGLEAMLLELHSPPTTTARGLNSTLKRILELYPEDPIVGSPYGTGTELFGLPPSYKRTGSLKGDLFFDAPRRQLSQAAAKSGVKSYVYHFTHPQLNLTRTGVDHSAEIAFVYGQTPASDPVAQNLSTVMMDYWISFAVSLNPNDGKGVKRPEWPQYTTKDQVLLQLEGGNTTVVKDDYRKEQIEYLIRKSLVLHR</sequence>
<dbReference type="InterPro" id="IPR002018">
    <property type="entry name" value="CarbesteraseB"/>
</dbReference>
<evidence type="ECO:0000256" key="2">
    <source>
        <dbReference type="ARBA" id="ARBA00022801"/>
    </source>
</evidence>
<dbReference type="PROSITE" id="PS00122">
    <property type="entry name" value="CARBOXYLESTERASE_B_1"/>
    <property type="match status" value="1"/>
</dbReference>
<dbReference type="GO" id="GO:0016787">
    <property type="term" value="F:hydrolase activity"/>
    <property type="evidence" value="ECO:0007669"/>
    <property type="project" value="UniProtKB-KW"/>
</dbReference>
<feature type="chain" id="PRO_5034933524" description="Carboxylic ester hydrolase" evidence="3">
    <location>
        <begin position="18"/>
        <end position="542"/>
    </location>
</feature>
<dbReference type="Gene3D" id="3.40.50.1820">
    <property type="entry name" value="alpha/beta hydrolase"/>
    <property type="match status" value="1"/>
</dbReference>
<evidence type="ECO:0000256" key="1">
    <source>
        <dbReference type="ARBA" id="ARBA00005964"/>
    </source>
</evidence>
<organism evidence="5 6">
    <name type="scientific">Ephemerocybe angulata</name>
    <dbReference type="NCBI Taxonomy" id="980116"/>
    <lineage>
        <taxon>Eukaryota</taxon>
        <taxon>Fungi</taxon>
        <taxon>Dikarya</taxon>
        <taxon>Basidiomycota</taxon>
        <taxon>Agaricomycotina</taxon>
        <taxon>Agaricomycetes</taxon>
        <taxon>Agaricomycetidae</taxon>
        <taxon>Agaricales</taxon>
        <taxon>Agaricineae</taxon>
        <taxon>Psathyrellaceae</taxon>
        <taxon>Ephemerocybe</taxon>
    </lineage>
</organism>
<comment type="caution">
    <text evidence="5">The sequence shown here is derived from an EMBL/GenBank/DDBJ whole genome shotgun (WGS) entry which is preliminary data.</text>
</comment>
<dbReference type="EC" id="3.1.1.-" evidence="3"/>